<proteinExistence type="predicted"/>
<dbReference type="EMBL" id="JAUQOM010000001">
    <property type="protein sequence ID" value="MDO7833619.1"/>
    <property type="molecule type" value="Genomic_DNA"/>
</dbReference>
<keyword evidence="1" id="KW-0732">Signal</keyword>
<comment type="caution">
    <text evidence="2">The sequence shown here is derived from an EMBL/GenBank/DDBJ whole genome shotgun (WGS) entry which is preliminary data.</text>
</comment>
<dbReference type="RefSeq" id="WP_304534161.1">
    <property type="nucleotide sequence ID" value="NZ_JAUQOM010000001.1"/>
</dbReference>
<keyword evidence="3" id="KW-1185">Reference proteome</keyword>
<sequence length="116" mass="11969">MALAAVLPVALLPAALHAQAARPARPTRAQIENAAQVLRVITSALQSNAVDQPVKNALFDCLYSNAVAKVSEATDEVIAANAGKVDRKDASQMLVVIAGVCGYRPSAPATAPVPKK</sequence>
<feature type="signal peptide" evidence="1">
    <location>
        <begin position="1"/>
        <end position="20"/>
    </location>
</feature>
<name>A0ABT8ZHW8_9SPHN</name>
<evidence type="ECO:0000313" key="3">
    <source>
        <dbReference type="Proteomes" id="UP001176471"/>
    </source>
</evidence>
<organism evidence="2 3">
    <name type="scientific">Sphingobium cyanobacteriorum</name>
    <dbReference type="NCBI Taxonomy" id="3063954"/>
    <lineage>
        <taxon>Bacteria</taxon>
        <taxon>Pseudomonadati</taxon>
        <taxon>Pseudomonadota</taxon>
        <taxon>Alphaproteobacteria</taxon>
        <taxon>Sphingomonadales</taxon>
        <taxon>Sphingomonadaceae</taxon>
        <taxon>Sphingobium</taxon>
    </lineage>
</organism>
<accession>A0ABT8ZHW8</accession>
<evidence type="ECO:0000256" key="1">
    <source>
        <dbReference type="SAM" id="SignalP"/>
    </source>
</evidence>
<evidence type="ECO:0000313" key="2">
    <source>
        <dbReference type="EMBL" id="MDO7833619.1"/>
    </source>
</evidence>
<feature type="chain" id="PRO_5045723549" evidence="1">
    <location>
        <begin position="21"/>
        <end position="116"/>
    </location>
</feature>
<reference evidence="2" key="1">
    <citation type="submission" date="2023-07" db="EMBL/GenBank/DDBJ databases">
        <title>Bacterial whole genome sequence for Sphingobium sp. HBC34.</title>
        <authorList>
            <person name="Le V."/>
            <person name="Ko S.-R."/>
            <person name="Ahn C.-Y."/>
            <person name="Oh H.-M."/>
        </authorList>
    </citation>
    <scope>NUCLEOTIDE SEQUENCE</scope>
    <source>
        <strain evidence="2">HBC34</strain>
    </source>
</reference>
<gene>
    <name evidence="2" type="ORF">Q4610_01040</name>
</gene>
<protein>
    <submittedName>
        <fullName evidence="2">Uncharacterized protein</fullName>
    </submittedName>
</protein>
<dbReference type="Proteomes" id="UP001176471">
    <property type="component" value="Unassembled WGS sequence"/>
</dbReference>